<gene>
    <name evidence="3" type="ORF">Ae201684_008256</name>
</gene>
<keyword evidence="4" id="KW-1185">Reference proteome</keyword>
<feature type="compositionally biased region" description="Basic and acidic residues" evidence="1">
    <location>
        <begin position="250"/>
        <end position="266"/>
    </location>
</feature>
<feature type="region of interest" description="Disordered" evidence="1">
    <location>
        <begin position="203"/>
        <end position="286"/>
    </location>
</feature>
<dbReference type="VEuPathDB" id="FungiDB:AeMF1_003928"/>
<dbReference type="Pfam" id="PF05018">
    <property type="entry name" value="CFA20_dom"/>
    <property type="match status" value="1"/>
</dbReference>
<dbReference type="AlphaFoldDB" id="A0A6G0X623"/>
<sequence length="624" mass="68464">MFQGGGSVELLGAGGKDPAAQWKLTGKVRREYDKLSKVYLFTMEGSALATKMSLPKTSKPLGLTQRYLVFQICIPPAKAISVEVGVTDTQGARRRIVISSAFRGAVVHQLHAQIPLLSVTRETWLNWVFDIAALVDGSFGQRLNWRTLDSICLSGTCKLRRVFTMKQPPIPSYSPSLDFEGGVEIPTPYFVPGSTTEYFAAQKTPSIEPTKPPGRAASAGGGKKAPPTTPKAPGPTRPKSTPSSYTLESNRSETSIKSREVTDSTKKPAPISPPKSILRSTPQHSRHIQARIQAQFSPSTSIFTWAADGNAVKSTTIAKASTFQSWEDDDSPTKDELKPDVIDAIDDDDQDPGWNNEQASLSLVKDEMKPTHSEELRAGDNAVGKSSVADLAGALSLELSSSPFFKIPSPTITSHSTTARPLSSKFKSWEDDLSPSKSKPQPVSNQTQELPQHVATETMPQRPATSKRSLFEWNDVELRMESTTAPPPEDSQQASQDSDEELSFDITNDLEKSFDLTPDLEESLPSTVQMHSPPPRPSKDKTILSITYAVCIRLCLKFMQARVVVGNTSAHEEPPWYAMVILDLEADAVVESTDWTQSPSVELVYDPILHCYHDPTSNKYYQLK</sequence>
<protein>
    <recommendedName>
        <fullName evidence="2">CFA20 domain-containing protein</fullName>
    </recommendedName>
</protein>
<evidence type="ECO:0000313" key="4">
    <source>
        <dbReference type="Proteomes" id="UP000481153"/>
    </source>
</evidence>
<dbReference type="EMBL" id="VJMJ01000100">
    <property type="protein sequence ID" value="KAF0735347.1"/>
    <property type="molecule type" value="Genomic_DNA"/>
</dbReference>
<proteinExistence type="predicted"/>
<dbReference type="InterPro" id="IPR040441">
    <property type="entry name" value="CFA20/CFAP20DC"/>
</dbReference>
<dbReference type="Proteomes" id="UP000481153">
    <property type="component" value="Unassembled WGS sequence"/>
</dbReference>
<evidence type="ECO:0000313" key="3">
    <source>
        <dbReference type="EMBL" id="KAF0735347.1"/>
    </source>
</evidence>
<feature type="compositionally biased region" description="Pro residues" evidence="1">
    <location>
        <begin position="227"/>
        <end position="236"/>
    </location>
</feature>
<evidence type="ECO:0000259" key="2">
    <source>
        <dbReference type="Pfam" id="PF05018"/>
    </source>
</evidence>
<dbReference type="InterPro" id="IPR007714">
    <property type="entry name" value="CFA20_dom"/>
</dbReference>
<evidence type="ECO:0000256" key="1">
    <source>
        <dbReference type="SAM" id="MobiDB-lite"/>
    </source>
</evidence>
<comment type="caution">
    <text evidence="3">The sequence shown here is derived from an EMBL/GenBank/DDBJ whole genome shotgun (WGS) entry which is preliminary data.</text>
</comment>
<organism evidence="3 4">
    <name type="scientific">Aphanomyces euteiches</name>
    <dbReference type="NCBI Taxonomy" id="100861"/>
    <lineage>
        <taxon>Eukaryota</taxon>
        <taxon>Sar</taxon>
        <taxon>Stramenopiles</taxon>
        <taxon>Oomycota</taxon>
        <taxon>Saprolegniomycetes</taxon>
        <taxon>Saprolegniales</taxon>
        <taxon>Verrucalvaceae</taxon>
        <taxon>Aphanomyces</taxon>
    </lineage>
</organism>
<feature type="compositionally biased region" description="Low complexity" evidence="1">
    <location>
        <begin position="406"/>
        <end position="418"/>
    </location>
</feature>
<dbReference type="PANTHER" id="PTHR12458">
    <property type="entry name" value="ORF PROTEIN"/>
    <property type="match status" value="1"/>
</dbReference>
<reference evidence="3 4" key="1">
    <citation type="submission" date="2019-07" db="EMBL/GenBank/DDBJ databases">
        <title>Genomics analysis of Aphanomyces spp. identifies a new class of oomycete effector associated with host adaptation.</title>
        <authorList>
            <person name="Gaulin E."/>
        </authorList>
    </citation>
    <scope>NUCLEOTIDE SEQUENCE [LARGE SCALE GENOMIC DNA]</scope>
    <source>
        <strain evidence="3 4">ATCC 201684</strain>
    </source>
</reference>
<feature type="domain" description="CFA20" evidence="2">
    <location>
        <begin position="6"/>
        <end position="167"/>
    </location>
</feature>
<accession>A0A6G0X623</accession>
<feature type="region of interest" description="Disordered" evidence="1">
    <location>
        <begin position="406"/>
        <end position="501"/>
    </location>
</feature>
<feature type="compositionally biased region" description="Polar residues" evidence="1">
    <location>
        <begin position="240"/>
        <end position="249"/>
    </location>
</feature>
<name>A0A6G0X623_9STRA</name>
<feature type="compositionally biased region" description="Polar residues" evidence="1">
    <location>
        <begin position="435"/>
        <end position="450"/>
    </location>
</feature>